<proteinExistence type="predicted"/>
<accession>A0ABD2BDC3</accession>
<name>A0ABD2BDC3_VESSQ</name>
<reference evidence="1 2" key="1">
    <citation type="journal article" date="2024" name="Ann. Entomol. Soc. Am.">
        <title>Genomic analyses of the southern and eastern yellowjacket wasps (Hymenoptera: Vespidae) reveal evolutionary signatures of social life.</title>
        <authorList>
            <person name="Catto M.A."/>
            <person name="Caine P.B."/>
            <person name="Orr S.E."/>
            <person name="Hunt B.G."/>
            <person name="Goodisman M.A.D."/>
        </authorList>
    </citation>
    <scope>NUCLEOTIDE SEQUENCE [LARGE SCALE GENOMIC DNA]</scope>
    <source>
        <strain evidence="1">233</strain>
        <tissue evidence="1">Head and thorax</tissue>
    </source>
</reference>
<dbReference type="Proteomes" id="UP001607302">
    <property type="component" value="Unassembled WGS sequence"/>
</dbReference>
<comment type="caution">
    <text evidence="1">The sequence shown here is derived from an EMBL/GenBank/DDBJ whole genome shotgun (WGS) entry which is preliminary data.</text>
</comment>
<gene>
    <name evidence="1" type="ORF">V1478_005162</name>
</gene>
<protein>
    <submittedName>
        <fullName evidence="1">Uncharacterized protein</fullName>
    </submittedName>
</protein>
<keyword evidence="2" id="KW-1185">Reference proteome</keyword>
<evidence type="ECO:0000313" key="2">
    <source>
        <dbReference type="Proteomes" id="UP001607302"/>
    </source>
</evidence>
<evidence type="ECO:0000313" key="1">
    <source>
        <dbReference type="EMBL" id="KAL2730749.1"/>
    </source>
</evidence>
<sequence length="106" mass="11870">MLPVTRENLFSQKIISPRKTFLDSSVSTINSGHSSPEEKINIAHSFRYRIESMAIGHIGSHTTSHAESGETRDASTNKGLLFSTKEHFVQKNVSWGLFFHAQKLPT</sequence>
<organism evidence="1 2">
    <name type="scientific">Vespula squamosa</name>
    <name type="common">Southern yellow jacket</name>
    <name type="synonym">Wasp</name>
    <dbReference type="NCBI Taxonomy" id="30214"/>
    <lineage>
        <taxon>Eukaryota</taxon>
        <taxon>Metazoa</taxon>
        <taxon>Ecdysozoa</taxon>
        <taxon>Arthropoda</taxon>
        <taxon>Hexapoda</taxon>
        <taxon>Insecta</taxon>
        <taxon>Pterygota</taxon>
        <taxon>Neoptera</taxon>
        <taxon>Endopterygota</taxon>
        <taxon>Hymenoptera</taxon>
        <taxon>Apocrita</taxon>
        <taxon>Aculeata</taxon>
        <taxon>Vespoidea</taxon>
        <taxon>Vespidae</taxon>
        <taxon>Vespinae</taxon>
        <taxon>Vespula</taxon>
    </lineage>
</organism>
<dbReference type="EMBL" id="JAUDFV010000110">
    <property type="protein sequence ID" value="KAL2730749.1"/>
    <property type="molecule type" value="Genomic_DNA"/>
</dbReference>
<dbReference type="AlphaFoldDB" id="A0ABD2BDC3"/>